<dbReference type="InterPro" id="IPR002711">
    <property type="entry name" value="HNH"/>
</dbReference>
<feature type="domain" description="HNH nuclease" evidence="1">
    <location>
        <begin position="245"/>
        <end position="308"/>
    </location>
</feature>
<evidence type="ECO:0000313" key="2">
    <source>
        <dbReference type="EMBL" id="WYY07887.1"/>
    </source>
</evidence>
<dbReference type="Pfam" id="PF01844">
    <property type="entry name" value="HNH"/>
    <property type="match status" value="1"/>
</dbReference>
<dbReference type="InterPro" id="IPR003615">
    <property type="entry name" value="HNH_nuc"/>
</dbReference>
<dbReference type="InterPro" id="IPR058807">
    <property type="entry name" value="ScoMcrA_N"/>
</dbReference>
<dbReference type="GO" id="GO:0004519">
    <property type="term" value="F:endonuclease activity"/>
    <property type="evidence" value="ECO:0007669"/>
    <property type="project" value="UniProtKB-KW"/>
</dbReference>
<sequence length="329" mass="37082">MKLSDLTVEAVNLALDEFDLRGRDGFLSKYHYGPARAYFVVRNGTRYDSKAVVGAAYGYLPGQDAVRSNDFSGGDKTVATVLRKLGFEVQVAPTQNPDWARDELILACDLVAKNGWRELRSTDDRVGELSALLQQLPLHPPATRLDTFRNRKGVARKTLDLASLLPGRTAIHSGKLDLLVLNDFRAAPEDMARVADQIRQTVADGSTSVDLSVAFEDEDEGASEGRILQRQHFARERDRKLRQRKINDFKAKHDNQVYCEVCLFDFGYFYGARGRDYIEVHHVVPLSQSGETTNRLKDLVLLCANCHRMIHRRSPWLKPDELRALIGNV</sequence>
<keyword evidence="2" id="KW-0540">Nuclease</keyword>
<reference evidence="2 3" key="1">
    <citation type="journal article" date="2023" name="Virus Evol.">
        <title>Computational host range prediction-The good, the bad, and the ugly.</title>
        <authorList>
            <person name="Howell A.A."/>
            <person name="Versoza C.J."/>
            <person name="Pfeifer S.P."/>
        </authorList>
    </citation>
    <scope>NUCLEOTIDE SEQUENCE [LARGE SCALE GENOMIC DNA]</scope>
    <source>
        <strain evidence="2 3">1610/1b</strain>
    </source>
</reference>
<dbReference type="Pfam" id="PF26345">
    <property type="entry name" value="ScoMcrA_N"/>
    <property type="match status" value="1"/>
</dbReference>
<dbReference type="CDD" id="cd00085">
    <property type="entry name" value="HNHc"/>
    <property type="match status" value="1"/>
</dbReference>
<keyword evidence="2" id="KW-0255">Endonuclease</keyword>
<organism evidence="2 3">
    <name type="scientific">Gordonia hydrophobica</name>
    <dbReference type="NCBI Taxonomy" id="40516"/>
    <lineage>
        <taxon>Bacteria</taxon>
        <taxon>Bacillati</taxon>
        <taxon>Actinomycetota</taxon>
        <taxon>Actinomycetes</taxon>
        <taxon>Mycobacteriales</taxon>
        <taxon>Gordoniaceae</taxon>
        <taxon>Gordonia</taxon>
    </lineage>
</organism>
<evidence type="ECO:0000259" key="1">
    <source>
        <dbReference type="SMART" id="SM00507"/>
    </source>
</evidence>
<evidence type="ECO:0000313" key="3">
    <source>
        <dbReference type="Proteomes" id="UP001479933"/>
    </source>
</evidence>
<protein>
    <submittedName>
        <fullName evidence="2">HNH endonuclease</fullName>
    </submittedName>
</protein>
<proteinExistence type="predicted"/>
<gene>
    <name evidence="2" type="ORF">RVF87_02030</name>
</gene>
<dbReference type="Gene3D" id="1.10.30.50">
    <property type="match status" value="1"/>
</dbReference>
<dbReference type="SMART" id="SM00507">
    <property type="entry name" value="HNHc"/>
    <property type="match status" value="1"/>
</dbReference>
<keyword evidence="3" id="KW-1185">Reference proteome</keyword>
<dbReference type="EMBL" id="CP136137">
    <property type="protein sequence ID" value="WYY07887.1"/>
    <property type="molecule type" value="Genomic_DNA"/>
</dbReference>
<dbReference type="RefSeq" id="WP_066171049.1">
    <property type="nucleotide sequence ID" value="NZ_CP136137.1"/>
</dbReference>
<name>A0ABZ2U2P7_9ACTN</name>
<dbReference type="Proteomes" id="UP001479933">
    <property type="component" value="Chromosome"/>
</dbReference>
<keyword evidence="2" id="KW-0378">Hydrolase</keyword>
<accession>A0ABZ2U2P7</accession>